<comment type="caution">
    <text evidence="2">The sequence shown here is derived from an EMBL/GenBank/DDBJ whole genome shotgun (WGS) entry which is preliminary data.</text>
</comment>
<accession>A0AAV8YS52</accession>
<dbReference type="AlphaFoldDB" id="A0AAV8YS52"/>
<evidence type="ECO:0000313" key="2">
    <source>
        <dbReference type="EMBL" id="KAJ8953506.1"/>
    </source>
</evidence>
<dbReference type="PANTHER" id="PTHR45786:SF74">
    <property type="entry name" value="ATP-DEPENDENT DNA HELICASE"/>
    <property type="match status" value="1"/>
</dbReference>
<name>A0AAV8YS52_9CUCU</name>
<dbReference type="EMBL" id="JAPWTK010000056">
    <property type="protein sequence ID" value="KAJ8953506.1"/>
    <property type="molecule type" value="Genomic_DNA"/>
</dbReference>
<evidence type="ECO:0000313" key="3">
    <source>
        <dbReference type="Proteomes" id="UP001162162"/>
    </source>
</evidence>
<reference evidence="2" key="1">
    <citation type="journal article" date="2023" name="Insect Mol. Biol.">
        <title>Genome sequencing provides insights into the evolution of gene families encoding plant cell wall-degrading enzymes in longhorned beetles.</title>
        <authorList>
            <person name="Shin N.R."/>
            <person name="Okamura Y."/>
            <person name="Kirsch R."/>
            <person name="Pauchet Y."/>
        </authorList>
    </citation>
    <scope>NUCLEOTIDE SEQUENCE</scope>
    <source>
        <strain evidence="2">AMC_N1</strain>
    </source>
</reference>
<protein>
    <recommendedName>
        <fullName evidence="4">Helitron helicase</fullName>
    </recommendedName>
</protein>
<gene>
    <name evidence="2" type="ORF">NQ318_023629</name>
</gene>
<feature type="region of interest" description="Disordered" evidence="1">
    <location>
        <begin position="49"/>
        <end position="76"/>
    </location>
</feature>
<proteinExistence type="predicted"/>
<dbReference type="PANTHER" id="PTHR45786">
    <property type="entry name" value="DNA BINDING PROTEIN-LIKE"/>
    <property type="match status" value="1"/>
</dbReference>
<dbReference type="Proteomes" id="UP001162162">
    <property type="component" value="Unassembled WGS sequence"/>
</dbReference>
<organism evidence="2 3">
    <name type="scientific">Aromia moschata</name>
    <dbReference type="NCBI Taxonomy" id="1265417"/>
    <lineage>
        <taxon>Eukaryota</taxon>
        <taxon>Metazoa</taxon>
        <taxon>Ecdysozoa</taxon>
        <taxon>Arthropoda</taxon>
        <taxon>Hexapoda</taxon>
        <taxon>Insecta</taxon>
        <taxon>Pterygota</taxon>
        <taxon>Neoptera</taxon>
        <taxon>Endopterygota</taxon>
        <taxon>Coleoptera</taxon>
        <taxon>Polyphaga</taxon>
        <taxon>Cucujiformia</taxon>
        <taxon>Chrysomeloidea</taxon>
        <taxon>Cerambycidae</taxon>
        <taxon>Cerambycinae</taxon>
        <taxon>Callichromatini</taxon>
        <taxon>Aromia</taxon>
    </lineage>
</organism>
<keyword evidence="3" id="KW-1185">Reference proteome</keyword>
<feature type="compositionally biased region" description="Basic and acidic residues" evidence="1">
    <location>
        <begin position="54"/>
        <end position="74"/>
    </location>
</feature>
<evidence type="ECO:0000256" key="1">
    <source>
        <dbReference type="SAM" id="MobiDB-lite"/>
    </source>
</evidence>
<evidence type="ECO:0008006" key="4">
    <source>
        <dbReference type="Google" id="ProtNLM"/>
    </source>
</evidence>
<sequence length="262" mass="30595">MEELGDSYEESTQRSREYYQDTIGKRYQQVLRTATSFPLQFTKSQRTTLGIEARIPDHTERQHPRRGAESRGSHGDIISQGKIYLTPEEAIDQRVQNNRNLDGNLIRPIEVLLRDVNPFARAYRHLKEVYDEEMARIEELRRNNAVHAPLQMPVVALELPTVRGRENRPYALPATNEVAAVYRLDPDTPPTPNIRVYTTQGPDRFQTLRYTDETIQPLTFPLLFPHGETGWHINIPHANNQRRRVTQSEYYSHRLAIRERDK</sequence>